<evidence type="ECO:0000256" key="3">
    <source>
        <dbReference type="ARBA" id="ARBA00022837"/>
    </source>
</evidence>
<dbReference type="AlphaFoldDB" id="A0AAD9P7V8"/>
<dbReference type="Proteomes" id="UP001209878">
    <property type="component" value="Unassembled WGS sequence"/>
</dbReference>
<dbReference type="EMBL" id="JAODUO010000096">
    <property type="protein sequence ID" value="KAK2189811.1"/>
    <property type="molecule type" value="Genomic_DNA"/>
</dbReference>
<dbReference type="Gene3D" id="1.10.238.10">
    <property type="entry name" value="EF-hand"/>
    <property type="match status" value="1"/>
</dbReference>
<dbReference type="FunFam" id="1.10.238.10:FF:000112">
    <property type="entry name" value="EF-hand domain family, member D2"/>
    <property type="match status" value="1"/>
</dbReference>
<organism evidence="6 7">
    <name type="scientific">Ridgeia piscesae</name>
    <name type="common">Tubeworm</name>
    <dbReference type="NCBI Taxonomy" id="27915"/>
    <lineage>
        <taxon>Eukaryota</taxon>
        <taxon>Metazoa</taxon>
        <taxon>Spiralia</taxon>
        <taxon>Lophotrochozoa</taxon>
        <taxon>Annelida</taxon>
        <taxon>Polychaeta</taxon>
        <taxon>Sedentaria</taxon>
        <taxon>Canalipalpata</taxon>
        <taxon>Sabellida</taxon>
        <taxon>Siboglinidae</taxon>
        <taxon>Ridgeia</taxon>
    </lineage>
</organism>
<dbReference type="InterPro" id="IPR049025">
    <property type="entry name" value="AIF-1_EF_pair"/>
</dbReference>
<dbReference type="PROSITE" id="PS00018">
    <property type="entry name" value="EF_HAND_1"/>
    <property type="match status" value="1"/>
</dbReference>
<dbReference type="PROSITE" id="PS50222">
    <property type="entry name" value="EF_HAND_2"/>
    <property type="match status" value="2"/>
</dbReference>
<dbReference type="GO" id="GO:0005509">
    <property type="term" value="F:calcium ion binding"/>
    <property type="evidence" value="ECO:0007669"/>
    <property type="project" value="InterPro"/>
</dbReference>
<dbReference type="CDD" id="cd00051">
    <property type="entry name" value="EFh"/>
    <property type="match status" value="1"/>
</dbReference>
<dbReference type="SUPFAM" id="SSF47473">
    <property type="entry name" value="EF-hand"/>
    <property type="match status" value="1"/>
</dbReference>
<dbReference type="InterPro" id="IPR011992">
    <property type="entry name" value="EF-hand-dom_pair"/>
</dbReference>
<keyword evidence="7" id="KW-1185">Reference proteome</keyword>
<reference evidence="6" key="1">
    <citation type="journal article" date="2023" name="Mol. Biol. Evol.">
        <title>Third-Generation Sequencing Reveals the Adaptive Role of the Epigenome in Three Deep-Sea Polychaetes.</title>
        <authorList>
            <person name="Perez M."/>
            <person name="Aroh O."/>
            <person name="Sun Y."/>
            <person name="Lan Y."/>
            <person name="Juniper S.K."/>
            <person name="Young C.R."/>
            <person name="Angers B."/>
            <person name="Qian P.Y."/>
        </authorList>
    </citation>
    <scope>NUCLEOTIDE SEQUENCE</scope>
    <source>
        <strain evidence="6">R07B-5</strain>
    </source>
</reference>
<keyword evidence="1" id="KW-0479">Metal-binding</keyword>
<keyword evidence="2" id="KW-0677">Repeat</keyword>
<dbReference type="PANTHER" id="PTHR13025">
    <property type="entry name" value="EF-HAND DOMAIN-CONTAINING PROTEIN D"/>
    <property type="match status" value="1"/>
</dbReference>
<evidence type="ECO:0000259" key="5">
    <source>
        <dbReference type="PROSITE" id="PS50222"/>
    </source>
</evidence>
<protein>
    <recommendedName>
        <fullName evidence="5">EF-hand domain-containing protein</fullName>
    </recommendedName>
</protein>
<name>A0AAD9P7V8_RIDPI</name>
<evidence type="ECO:0000313" key="6">
    <source>
        <dbReference type="EMBL" id="KAK2189811.1"/>
    </source>
</evidence>
<gene>
    <name evidence="6" type="ORF">NP493_96g07028</name>
</gene>
<evidence type="ECO:0000256" key="2">
    <source>
        <dbReference type="ARBA" id="ARBA00022737"/>
    </source>
</evidence>
<dbReference type="PANTHER" id="PTHR13025:SF6">
    <property type="entry name" value="EF-HAND DOMAIN-CONTAINING PROTEIN-RELATED"/>
    <property type="match status" value="1"/>
</dbReference>
<keyword evidence="3" id="KW-0106">Calcium</keyword>
<evidence type="ECO:0000256" key="1">
    <source>
        <dbReference type="ARBA" id="ARBA00022723"/>
    </source>
</evidence>
<dbReference type="InterPro" id="IPR002048">
    <property type="entry name" value="EF_hand_dom"/>
</dbReference>
<proteinExistence type="predicted"/>
<comment type="caution">
    <text evidence="6">The sequence shown here is derived from an EMBL/GenBank/DDBJ whole genome shotgun (WGS) entry which is preliminary data.</text>
</comment>
<accession>A0AAD9P7V8</accession>
<evidence type="ECO:0000256" key="4">
    <source>
        <dbReference type="SAM" id="MobiDB-lite"/>
    </source>
</evidence>
<feature type="domain" description="EF-hand" evidence="5">
    <location>
        <begin position="84"/>
        <end position="119"/>
    </location>
</feature>
<feature type="compositionally biased region" description="Basic and acidic residues" evidence="4">
    <location>
        <begin position="167"/>
        <end position="188"/>
    </location>
</feature>
<feature type="domain" description="EF-hand" evidence="5">
    <location>
        <begin position="48"/>
        <end position="83"/>
    </location>
</feature>
<dbReference type="Pfam" id="PF21008">
    <property type="entry name" value="AIF-1"/>
    <property type="match status" value="1"/>
</dbReference>
<evidence type="ECO:0000313" key="7">
    <source>
        <dbReference type="Proteomes" id="UP001209878"/>
    </source>
</evidence>
<dbReference type="SMART" id="SM00054">
    <property type="entry name" value="EFh"/>
    <property type="match status" value="2"/>
</dbReference>
<feature type="region of interest" description="Disordered" evidence="4">
    <location>
        <begin position="163"/>
        <end position="188"/>
    </location>
</feature>
<dbReference type="InterPro" id="IPR040365">
    <property type="entry name" value="EFHD1/2"/>
</dbReference>
<sequence>MATGELAAKLKRRNDIIERDEEGLEPETQQPAFNIFNPFTEFKEFSRKEILFFQKMFNEYDIGKDKFIDFEELKCMMEKLGAPQTHLALKEMISEVDEDNDQKISFREFLLIFRKAASGEISDNKSGLYEIYRQMTEVDVDQEGVKGAKNFFESKIDALTRSNQFEEEIRNEQEEKRRQEEERKEKRAAFKQKANFFQHVTD</sequence>
<dbReference type="InterPro" id="IPR018247">
    <property type="entry name" value="EF_Hand_1_Ca_BS"/>
</dbReference>